<evidence type="ECO:0000313" key="1">
    <source>
        <dbReference type="EMBL" id="RYN53220.1"/>
    </source>
</evidence>
<evidence type="ECO:0000313" key="2">
    <source>
        <dbReference type="Proteomes" id="UP000292402"/>
    </source>
</evidence>
<dbReference type="AlphaFoldDB" id="A0A4Q4ML48"/>
<reference evidence="2" key="1">
    <citation type="journal article" date="2019" name="bioRxiv">
        <title>Genomics, evolutionary history and diagnostics of the Alternaria alternata species group including apple and Asian pear pathotypes.</title>
        <authorList>
            <person name="Armitage A.D."/>
            <person name="Cockerton H.M."/>
            <person name="Sreenivasaprasad S."/>
            <person name="Woodhall J.W."/>
            <person name="Lane C.R."/>
            <person name="Harrison R.J."/>
            <person name="Clarkson J.P."/>
        </authorList>
    </citation>
    <scope>NUCLEOTIDE SEQUENCE [LARGE SCALE GENOMIC DNA]</scope>
    <source>
        <strain evidence="2">FERA 1082</strain>
    </source>
</reference>
<dbReference type="Proteomes" id="UP000292402">
    <property type="component" value="Unassembled WGS sequence"/>
</dbReference>
<organism evidence="1 2">
    <name type="scientific">Alternaria tenuissima</name>
    <dbReference type="NCBI Taxonomy" id="119927"/>
    <lineage>
        <taxon>Eukaryota</taxon>
        <taxon>Fungi</taxon>
        <taxon>Dikarya</taxon>
        <taxon>Ascomycota</taxon>
        <taxon>Pezizomycotina</taxon>
        <taxon>Dothideomycetes</taxon>
        <taxon>Pleosporomycetidae</taxon>
        <taxon>Pleosporales</taxon>
        <taxon>Pleosporineae</taxon>
        <taxon>Pleosporaceae</taxon>
        <taxon>Alternaria</taxon>
        <taxon>Alternaria sect. Alternaria</taxon>
        <taxon>Alternaria alternata complex</taxon>
    </lineage>
</organism>
<gene>
    <name evidence="1" type="ORF">AA0114_g4461</name>
</gene>
<name>A0A4Q4ML48_9PLEO</name>
<accession>A0A4Q4ML48</accession>
<proteinExistence type="predicted"/>
<sequence length="120" mass="12079">MPHSNATTYAMESSIYISNTLDSAVYPATSTLAGSSTVEVYAPSSPLPSVLGTMNIQYTSSNAAQTPSPISAVLSSSSATPGTMITSAVPLPTTPDVVATPAQSTGEYGIAPNGVAYMSV</sequence>
<comment type="caution">
    <text evidence="1">The sequence shown here is derived from an EMBL/GenBank/DDBJ whole genome shotgun (WGS) entry which is preliminary data.</text>
</comment>
<protein>
    <submittedName>
        <fullName evidence="1">Uncharacterized protein</fullName>
    </submittedName>
</protein>
<dbReference type="EMBL" id="PDXA01000012">
    <property type="protein sequence ID" value="RYN53220.1"/>
    <property type="molecule type" value="Genomic_DNA"/>
</dbReference>